<keyword evidence="12" id="KW-1185">Reference proteome</keyword>
<evidence type="ECO:0000256" key="2">
    <source>
        <dbReference type="ARBA" id="ARBA00022448"/>
    </source>
</evidence>
<evidence type="ECO:0000256" key="8">
    <source>
        <dbReference type="ARBA" id="ARBA00038436"/>
    </source>
</evidence>
<keyword evidence="6 9" id="KW-1133">Transmembrane helix</keyword>
<comment type="caution">
    <text evidence="11">The sequence shown here is derived from an EMBL/GenBank/DDBJ whole genome shotgun (WGS) entry which is preliminary data.</text>
</comment>
<evidence type="ECO:0000256" key="4">
    <source>
        <dbReference type="ARBA" id="ARBA00022519"/>
    </source>
</evidence>
<dbReference type="Proteomes" id="UP000324738">
    <property type="component" value="Unassembled WGS sequence"/>
</dbReference>
<keyword evidence="4 9" id="KW-0997">Cell inner membrane</keyword>
<keyword evidence="5 9" id="KW-0812">Transmembrane</keyword>
<dbReference type="InterPro" id="IPR007387">
    <property type="entry name" value="TRAP_DctQ"/>
</dbReference>
<dbReference type="Pfam" id="PF04290">
    <property type="entry name" value="DctQ"/>
    <property type="match status" value="1"/>
</dbReference>
<evidence type="ECO:0000256" key="9">
    <source>
        <dbReference type="RuleBase" id="RU369079"/>
    </source>
</evidence>
<comment type="function">
    <text evidence="9">Part of the tripartite ATP-independent periplasmic (TRAP) transport system.</text>
</comment>
<comment type="subcellular location">
    <subcellularLocation>
        <location evidence="1 9">Cell inner membrane</location>
        <topology evidence="1 9">Multi-pass membrane protein</topology>
    </subcellularLocation>
</comment>
<dbReference type="AlphaFoldDB" id="A0A5B0DUE6"/>
<sequence>MKLVSVVHRIVDAVMVACLAVIVVAMISQVFARYVNHAAMAWPEELSQFLLVVLSFLGMYRAIGEKLHIQLSLLPEHKHPVLTNWLRALGLLTAGIFVVYIGYGGWHLAQSSWNQPSTAMRLPMGLFYGIIPIACLLSFFALLNQAWQLVRKDPAE</sequence>
<protein>
    <recommendedName>
        <fullName evidence="9">TRAP transporter small permease protein</fullName>
    </recommendedName>
</protein>
<comment type="subunit">
    <text evidence="9">The complex comprises the extracytoplasmic solute receptor protein and the two transmembrane proteins.</text>
</comment>
<evidence type="ECO:0000256" key="6">
    <source>
        <dbReference type="ARBA" id="ARBA00022989"/>
    </source>
</evidence>
<keyword evidence="2 9" id="KW-0813">Transport</keyword>
<dbReference type="PANTHER" id="PTHR35011">
    <property type="entry name" value="2,3-DIKETO-L-GULONATE TRAP TRANSPORTER SMALL PERMEASE PROTEIN YIAM"/>
    <property type="match status" value="1"/>
</dbReference>
<feature type="domain" description="Tripartite ATP-independent periplasmic transporters DctQ component" evidence="10">
    <location>
        <begin position="22"/>
        <end position="151"/>
    </location>
</feature>
<evidence type="ECO:0000256" key="3">
    <source>
        <dbReference type="ARBA" id="ARBA00022475"/>
    </source>
</evidence>
<dbReference type="RefSeq" id="WP_149299409.1">
    <property type="nucleotide sequence ID" value="NZ_VTWH01000002.1"/>
</dbReference>
<name>A0A5B0DUE6_9HYPH</name>
<dbReference type="PANTHER" id="PTHR35011:SF2">
    <property type="entry name" value="2,3-DIKETO-L-GULONATE TRAP TRANSPORTER SMALL PERMEASE PROTEIN YIAM"/>
    <property type="match status" value="1"/>
</dbReference>
<dbReference type="EMBL" id="VTWH01000002">
    <property type="protein sequence ID" value="KAA0970437.1"/>
    <property type="molecule type" value="Genomic_DNA"/>
</dbReference>
<evidence type="ECO:0000256" key="7">
    <source>
        <dbReference type="ARBA" id="ARBA00023136"/>
    </source>
</evidence>
<feature type="transmembrane region" description="Helical" evidence="9">
    <location>
        <begin position="126"/>
        <end position="143"/>
    </location>
</feature>
<feature type="transmembrane region" description="Helical" evidence="9">
    <location>
        <begin position="46"/>
        <end position="64"/>
    </location>
</feature>
<keyword evidence="3" id="KW-1003">Cell membrane</keyword>
<dbReference type="OrthoDB" id="8449485at2"/>
<dbReference type="GO" id="GO:0015740">
    <property type="term" value="P:C4-dicarboxylate transport"/>
    <property type="evidence" value="ECO:0007669"/>
    <property type="project" value="TreeGrafter"/>
</dbReference>
<proteinExistence type="inferred from homology"/>
<dbReference type="GO" id="GO:0022857">
    <property type="term" value="F:transmembrane transporter activity"/>
    <property type="evidence" value="ECO:0007669"/>
    <property type="project" value="UniProtKB-UniRule"/>
</dbReference>
<reference evidence="11 12" key="1">
    <citation type="submission" date="2019-08" db="EMBL/GenBank/DDBJ databases">
        <title>Aureimonas fodiniaquatilis sp. nov., isolated from a coal mine wastewater.</title>
        <authorList>
            <person name="Kim W."/>
        </authorList>
    </citation>
    <scope>NUCLEOTIDE SEQUENCE [LARGE SCALE GENOMIC DNA]</scope>
    <source>
        <strain evidence="11 12">CAU 1482</strain>
    </source>
</reference>
<gene>
    <name evidence="11" type="ORF">FPY71_07945</name>
</gene>
<comment type="similarity">
    <text evidence="8 9">Belongs to the TRAP transporter small permease family.</text>
</comment>
<feature type="transmembrane region" description="Helical" evidence="9">
    <location>
        <begin position="12"/>
        <end position="34"/>
    </location>
</feature>
<evidence type="ECO:0000313" key="12">
    <source>
        <dbReference type="Proteomes" id="UP000324738"/>
    </source>
</evidence>
<dbReference type="GO" id="GO:0005886">
    <property type="term" value="C:plasma membrane"/>
    <property type="evidence" value="ECO:0007669"/>
    <property type="project" value="UniProtKB-SubCell"/>
</dbReference>
<evidence type="ECO:0000259" key="10">
    <source>
        <dbReference type="Pfam" id="PF04290"/>
    </source>
</evidence>
<dbReference type="InterPro" id="IPR055348">
    <property type="entry name" value="DctQ"/>
</dbReference>
<organism evidence="11 12">
    <name type="scientific">Aureimonas fodinaquatilis</name>
    <dbReference type="NCBI Taxonomy" id="2565783"/>
    <lineage>
        <taxon>Bacteria</taxon>
        <taxon>Pseudomonadati</taxon>
        <taxon>Pseudomonadota</taxon>
        <taxon>Alphaproteobacteria</taxon>
        <taxon>Hyphomicrobiales</taxon>
        <taxon>Aurantimonadaceae</taxon>
        <taxon>Aureimonas</taxon>
    </lineage>
</organism>
<evidence type="ECO:0000313" key="11">
    <source>
        <dbReference type="EMBL" id="KAA0970437.1"/>
    </source>
</evidence>
<evidence type="ECO:0000256" key="1">
    <source>
        <dbReference type="ARBA" id="ARBA00004429"/>
    </source>
</evidence>
<keyword evidence="7 9" id="KW-0472">Membrane</keyword>
<accession>A0A5B0DUE6</accession>
<feature type="transmembrane region" description="Helical" evidence="9">
    <location>
        <begin position="85"/>
        <end position="106"/>
    </location>
</feature>
<evidence type="ECO:0000256" key="5">
    <source>
        <dbReference type="ARBA" id="ARBA00022692"/>
    </source>
</evidence>